<evidence type="ECO:0000259" key="16">
    <source>
        <dbReference type="PROSITE" id="PS51843"/>
    </source>
</evidence>
<dbReference type="PRINTS" id="PR00545">
    <property type="entry name" value="RETINOIDXR"/>
</dbReference>
<dbReference type="EMBL" id="JAGXEW010000039">
    <property type="protein sequence ID" value="KAK1153695.1"/>
    <property type="molecule type" value="Genomic_DNA"/>
</dbReference>
<dbReference type="PRINTS" id="PR00047">
    <property type="entry name" value="STROIDFINGER"/>
</dbReference>
<keyword evidence="10 13" id="KW-0675">Receptor</keyword>
<keyword evidence="8 13" id="KW-0238">DNA-binding</keyword>
<reference evidence="18" key="1">
    <citation type="submission" date="2022-02" db="EMBL/GenBank/DDBJ databases">
        <title>Atlantic sturgeon de novo genome assembly.</title>
        <authorList>
            <person name="Stock M."/>
            <person name="Klopp C."/>
            <person name="Guiguen Y."/>
            <person name="Cabau C."/>
            <person name="Parinello H."/>
            <person name="Santidrian Yebra-Pimentel E."/>
            <person name="Kuhl H."/>
            <person name="Dirks R.P."/>
            <person name="Guessner J."/>
            <person name="Wuertz S."/>
            <person name="Du K."/>
            <person name="Schartl M."/>
        </authorList>
    </citation>
    <scope>NUCLEOTIDE SEQUENCE</scope>
    <source>
        <strain evidence="18">STURGEONOMICS-FGT-2020</strain>
        <tissue evidence="18">Whole blood</tissue>
    </source>
</reference>
<dbReference type="InterPro" id="IPR035500">
    <property type="entry name" value="NHR-like_dom_sf"/>
</dbReference>
<keyword evidence="4 13" id="KW-0479">Metal-binding</keyword>
<proteinExistence type="inferred from homology"/>
<dbReference type="GO" id="GO:0009888">
    <property type="term" value="P:tissue development"/>
    <property type="evidence" value="ECO:0007669"/>
    <property type="project" value="TreeGrafter"/>
</dbReference>
<dbReference type="InterPro" id="IPR016355">
    <property type="entry name" value="NR5-like"/>
</dbReference>
<keyword evidence="5 13" id="KW-0863">Zinc-finger</keyword>
<evidence type="ECO:0008006" key="20">
    <source>
        <dbReference type="Google" id="ProtNLM"/>
    </source>
</evidence>
<comment type="subcellular location">
    <subcellularLocation>
        <location evidence="1 13">Nucleus</location>
    </subcellularLocation>
</comment>
<feature type="domain" description="NR LBD" evidence="16">
    <location>
        <begin position="305"/>
        <end position="535"/>
    </location>
</feature>
<dbReference type="SUPFAM" id="SSF57716">
    <property type="entry name" value="Glucocorticoid receptor-like (DNA-binding domain)"/>
    <property type="match status" value="1"/>
</dbReference>
<evidence type="ECO:0000256" key="5">
    <source>
        <dbReference type="ARBA" id="ARBA00022771"/>
    </source>
</evidence>
<dbReference type="InterPro" id="IPR000003">
    <property type="entry name" value="Retinoid-X_rcpt/HNF4"/>
</dbReference>
<evidence type="ECO:0000256" key="7">
    <source>
        <dbReference type="ARBA" id="ARBA00023015"/>
    </source>
</evidence>
<evidence type="ECO:0000313" key="18">
    <source>
        <dbReference type="EMBL" id="KAK1154060.1"/>
    </source>
</evidence>
<sequence length="537" mass="60385">MHNFNGQEEMVKQTYGLQHVRKLLLLSPLVRSPLAACCWFKLLWVEALSPACSAVRPQGHACRLEMSLFSPDPSAQAMLSSVDYAQDLLGSDVSGASLQVKTEDSWQDSFRETCPICGDKVSGYHYGLLTCESCKGFFKRTVQNDKRYTCLEKQSCPIDKTQRTRCPSCRFHKCLSVGMRLEAVRADRTRGGRNKLGPLYRRDRQLKQQQRGLDSSPAGISVYGIKLEYSFQPQGGAPHTPSPPPCSYEDSQSTGLGFSPPLETPLPDCLPELCDPYCQEVKSEWLCSSQVGPPLHSPSLLPEMMHCELEEAALRARVLGHLQRELVSRGKHDRLNTLGIMCRVVDQTLFALVEWVRGCVFFKQLTVEDQMKLMQNCWGELLVMDHLYRQVALGREGSVHLVTGQQIEVSTIVSQAGDALSSLLSRSQELVSKLRTLQLDRQEFVCLKYLVLFNPDVKGLSGCSAVERVQEQVNRSLMSYTAQEHPQHPDKFGQLLLKLPEIRSIGLQAEEYLYTRHLQGDLPCNNLLTEMLHAKQP</sequence>
<dbReference type="InterPro" id="IPR001628">
    <property type="entry name" value="Znf_hrmn_rcpt"/>
</dbReference>
<dbReference type="AlphaFoldDB" id="A0AAD8CNC2"/>
<dbReference type="SMART" id="SM00399">
    <property type="entry name" value="ZnF_C4"/>
    <property type="match status" value="1"/>
</dbReference>
<feature type="domain" description="Nuclear receptor" evidence="15">
    <location>
        <begin position="111"/>
        <end position="186"/>
    </location>
</feature>
<dbReference type="GO" id="GO:0000978">
    <property type="term" value="F:RNA polymerase II cis-regulatory region sequence-specific DNA binding"/>
    <property type="evidence" value="ECO:0007669"/>
    <property type="project" value="TreeGrafter"/>
</dbReference>
<accession>A0AAD8CNC2</accession>
<evidence type="ECO:0000256" key="12">
    <source>
        <dbReference type="PIRSR" id="PIRSR002530-1"/>
    </source>
</evidence>
<evidence type="ECO:0000256" key="10">
    <source>
        <dbReference type="ARBA" id="ARBA00023170"/>
    </source>
</evidence>
<evidence type="ECO:0000259" key="15">
    <source>
        <dbReference type="PROSITE" id="PS51030"/>
    </source>
</evidence>
<dbReference type="PROSITE" id="PS51030">
    <property type="entry name" value="NUCLEAR_REC_DBD_2"/>
    <property type="match status" value="1"/>
</dbReference>
<dbReference type="Gene3D" id="1.10.565.10">
    <property type="entry name" value="Retinoid X Receptor"/>
    <property type="match status" value="1"/>
</dbReference>
<dbReference type="PANTHER" id="PTHR24086:SF42">
    <property type="entry name" value="NR5A5 PROTEIN"/>
    <property type="match status" value="1"/>
</dbReference>
<dbReference type="Pfam" id="PF00105">
    <property type="entry name" value="zf-C4"/>
    <property type="match status" value="1"/>
</dbReference>
<comment type="similarity">
    <text evidence="3">Belongs to the nuclear hormone receptor family. NR5 subfamily.</text>
</comment>
<evidence type="ECO:0000256" key="14">
    <source>
        <dbReference type="SAM" id="MobiDB-lite"/>
    </source>
</evidence>
<evidence type="ECO:0000256" key="6">
    <source>
        <dbReference type="ARBA" id="ARBA00022833"/>
    </source>
</evidence>
<dbReference type="PROSITE" id="PS51843">
    <property type="entry name" value="NR_LBD"/>
    <property type="match status" value="1"/>
</dbReference>
<dbReference type="Proteomes" id="UP001230051">
    <property type="component" value="Unassembled WGS sequence"/>
</dbReference>
<evidence type="ECO:0000313" key="17">
    <source>
        <dbReference type="EMBL" id="KAK1153695.1"/>
    </source>
</evidence>
<organism evidence="18 19">
    <name type="scientific">Acipenser oxyrinchus oxyrinchus</name>
    <dbReference type="NCBI Taxonomy" id="40147"/>
    <lineage>
        <taxon>Eukaryota</taxon>
        <taxon>Metazoa</taxon>
        <taxon>Chordata</taxon>
        <taxon>Craniata</taxon>
        <taxon>Vertebrata</taxon>
        <taxon>Euteleostomi</taxon>
        <taxon>Actinopterygii</taxon>
        <taxon>Chondrostei</taxon>
        <taxon>Acipenseriformes</taxon>
        <taxon>Acipenseridae</taxon>
        <taxon>Acipenser</taxon>
    </lineage>
</organism>
<evidence type="ECO:0000256" key="13">
    <source>
        <dbReference type="RuleBase" id="RU004334"/>
    </source>
</evidence>
<protein>
    <recommendedName>
        <fullName evidence="20">Nuclear receptor subfamily 5 group A member 2-like</fullName>
    </recommendedName>
</protein>
<keyword evidence="7 13" id="KW-0805">Transcription regulation</keyword>
<dbReference type="FunFam" id="3.30.50.10:FF:000006">
    <property type="entry name" value="Nuclear receptor subfamily 5 group A member"/>
    <property type="match status" value="1"/>
</dbReference>
<dbReference type="GO" id="GO:0090575">
    <property type="term" value="C:RNA polymerase II transcription regulator complex"/>
    <property type="evidence" value="ECO:0007669"/>
    <property type="project" value="TreeGrafter"/>
</dbReference>
<keyword evidence="11 13" id="KW-0539">Nucleus</keyword>
<dbReference type="Pfam" id="PF00104">
    <property type="entry name" value="Hormone_recep"/>
    <property type="match status" value="1"/>
</dbReference>
<dbReference type="PANTHER" id="PTHR24086">
    <property type="entry name" value="NUCLEAR RECEPTOR SUBFAMILY 5 GROUP A"/>
    <property type="match status" value="1"/>
</dbReference>
<feature type="region of interest" description="Disordered" evidence="14">
    <location>
        <begin position="233"/>
        <end position="257"/>
    </location>
</feature>
<keyword evidence="6 13" id="KW-0862">Zinc</keyword>
<dbReference type="FunFam" id="1.10.565.10:FF:000011">
    <property type="entry name" value="Nuclear receptor subfamily 5, group A, member 2"/>
    <property type="match status" value="1"/>
</dbReference>
<keyword evidence="19" id="KW-1185">Reference proteome</keyword>
<dbReference type="PRINTS" id="PR00398">
    <property type="entry name" value="STRDHORMONER"/>
</dbReference>
<evidence type="ECO:0000256" key="11">
    <source>
        <dbReference type="ARBA" id="ARBA00023242"/>
    </source>
</evidence>
<keyword evidence="9 13" id="KW-0804">Transcription</keyword>
<dbReference type="InterPro" id="IPR000536">
    <property type="entry name" value="Nucl_hrmn_rcpt_lig-bd"/>
</dbReference>
<dbReference type="CDD" id="cd07167">
    <property type="entry name" value="NR_DBD_Lrh-1_like"/>
    <property type="match status" value="1"/>
</dbReference>
<evidence type="ECO:0000256" key="9">
    <source>
        <dbReference type="ARBA" id="ARBA00023163"/>
    </source>
</evidence>
<dbReference type="GO" id="GO:0008270">
    <property type="term" value="F:zinc ion binding"/>
    <property type="evidence" value="ECO:0007669"/>
    <property type="project" value="UniProtKB-KW"/>
</dbReference>
<dbReference type="EMBL" id="JAGXEW010000038">
    <property type="protein sequence ID" value="KAK1154060.1"/>
    <property type="molecule type" value="Genomic_DNA"/>
</dbReference>
<gene>
    <name evidence="18" type="ORF">AOXY_G29323</name>
    <name evidence="17" type="ORF">AOXY_G29348</name>
</gene>
<evidence type="ECO:0000313" key="19">
    <source>
        <dbReference type="Proteomes" id="UP001230051"/>
    </source>
</evidence>
<comment type="similarity">
    <text evidence="2">Belongs to the nuclear hormone receptor family. NR2 subfamily.</text>
</comment>
<feature type="binding site" evidence="12">
    <location>
        <begin position="417"/>
        <end position="420"/>
    </location>
    <ligand>
        <name>a phospholipid derivative</name>
        <dbReference type="ChEBI" id="CHEBI:16247"/>
    </ligand>
</feature>
<dbReference type="Gene3D" id="3.30.50.10">
    <property type="entry name" value="Erythroid Transcription Factor GATA-1, subunit A"/>
    <property type="match status" value="1"/>
</dbReference>
<dbReference type="PIRSF" id="PIRSF002530">
    <property type="entry name" value="Nuc_orph_FTZ-F1"/>
    <property type="match status" value="1"/>
</dbReference>
<evidence type="ECO:0000256" key="8">
    <source>
        <dbReference type="ARBA" id="ARBA00023125"/>
    </source>
</evidence>
<evidence type="ECO:0000256" key="1">
    <source>
        <dbReference type="ARBA" id="ARBA00004123"/>
    </source>
</evidence>
<dbReference type="SUPFAM" id="SSF48508">
    <property type="entry name" value="Nuclear receptor ligand-binding domain"/>
    <property type="match status" value="1"/>
</dbReference>
<feature type="binding site" evidence="12">
    <location>
        <position position="512"/>
    </location>
    <ligand>
        <name>a phospholipid derivative</name>
        <dbReference type="ChEBI" id="CHEBI:16247"/>
    </ligand>
</feature>
<dbReference type="InterPro" id="IPR013088">
    <property type="entry name" value="Znf_NHR/GATA"/>
</dbReference>
<evidence type="ECO:0000256" key="2">
    <source>
        <dbReference type="ARBA" id="ARBA00006421"/>
    </source>
</evidence>
<dbReference type="GO" id="GO:0003707">
    <property type="term" value="F:nuclear steroid receptor activity"/>
    <property type="evidence" value="ECO:0007669"/>
    <property type="project" value="InterPro"/>
</dbReference>
<evidence type="ECO:0000256" key="4">
    <source>
        <dbReference type="ARBA" id="ARBA00022723"/>
    </source>
</evidence>
<dbReference type="PROSITE" id="PS00031">
    <property type="entry name" value="NUCLEAR_REC_DBD_1"/>
    <property type="match status" value="1"/>
</dbReference>
<evidence type="ECO:0000256" key="3">
    <source>
        <dbReference type="ARBA" id="ARBA00007536"/>
    </source>
</evidence>
<dbReference type="SMART" id="SM00430">
    <property type="entry name" value="HOLI"/>
    <property type="match status" value="1"/>
</dbReference>
<dbReference type="InterPro" id="IPR001723">
    <property type="entry name" value="Nuclear_hrmn_rcpt"/>
</dbReference>
<comment type="caution">
    <text evidence="18">The sequence shown here is derived from an EMBL/GenBank/DDBJ whole genome shotgun (WGS) entry which is preliminary data.</text>
</comment>
<name>A0AAD8CNC2_ACIOX</name>